<dbReference type="STRING" id="6198.A0A075ABZ9"/>
<evidence type="ECO:0000313" key="2">
    <source>
        <dbReference type="Proteomes" id="UP000054324"/>
    </source>
</evidence>
<dbReference type="Proteomes" id="UP000054324">
    <property type="component" value="Unassembled WGS sequence"/>
</dbReference>
<dbReference type="EMBL" id="KL596784">
    <property type="protein sequence ID" value="KER25184.1"/>
    <property type="molecule type" value="Genomic_DNA"/>
</dbReference>
<evidence type="ECO:0000313" key="1">
    <source>
        <dbReference type="EMBL" id="KER25184.1"/>
    </source>
</evidence>
<accession>A0A075ABZ9</accession>
<dbReference type="OrthoDB" id="10066259at2759"/>
<organism evidence="1 2">
    <name type="scientific">Opisthorchis viverrini</name>
    <name type="common">Southeast Asian liver fluke</name>
    <dbReference type="NCBI Taxonomy" id="6198"/>
    <lineage>
        <taxon>Eukaryota</taxon>
        <taxon>Metazoa</taxon>
        <taxon>Spiralia</taxon>
        <taxon>Lophotrochozoa</taxon>
        <taxon>Platyhelminthes</taxon>
        <taxon>Trematoda</taxon>
        <taxon>Digenea</taxon>
        <taxon>Opisthorchiida</taxon>
        <taxon>Opisthorchiata</taxon>
        <taxon>Opisthorchiidae</taxon>
        <taxon>Opisthorchis</taxon>
    </lineage>
</organism>
<dbReference type="RefSeq" id="XP_009171040.1">
    <property type="nucleotide sequence ID" value="XM_009172776.1"/>
</dbReference>
<sequence>MVLWRSYKMLSKCFCVQDTVLRTLLHRALQTRFETKLVRELMINLFYFPMSITFRFSILLHTRFHQKSSFYLDPLIIAPYLSVTDMQDLNTSRFHLRLSNFSVSRPQNARIQETTHKVAENSSTAQDRFRPSWHSSGRRSARVSVNLMIYLNSNWTVFEKYIHLQTNLVFTRDPTESFVYAILQLKENTLRYLEYRAN</sequence>
<proteinExistence type="predicted"/>
<protein>
    <submittedName>
        <fullName evidence="1">Uncharacterized protein</fullName>
    </submittedName>
</protein>
<dbReference type="CTD" id="20321468"/>
<dbReference type="GeneID" id="20321468"/>
<dbReference type="KEGG" id="ovi:T265_07289"/>
<reference evidence="1 2" key="1">
    <citation type="submission" date="2013-11" db="EMBL/GenBank/DDBJ databases">
        <title>Opisthorchis viverrini - life in the bile duct.</title>
        <authorList>
            <person name="Young N.D."/>
            <person name="Nagarajan N."/>
            <person name="Lin S.J."/>
            <person name="Korhonen P.K."/>
            <person name="Jex A.R."/>
            <person name="Hall R.S."/>
            <person name="Safavi-Hemami H."/>
            <person name="Kaewkong W."/>
            <person name="Bertrand D."/>
            <person name="Gao S."/>
            <person name="Seet Q."/>
            <person name="Wongkham S."/>
            <person name="Teh B.T."/>
            <person name="Wongkham C."/>
            <person name="Intapan P.M."/>
            <person name="Maleewong W."/>
            <person name="Yang X."/>
            <person name="Hu M."/>
            <person name="Wang Z."/>
            <person name="Hofmann A."/>
            <person name="Sternberg P.W."/>
            <person name="Tan P."/>
            <person name="Wang J."/>
            <person name="Gasser R.B."/>
        </authorList>
    </citation>
    <scope>NUCLEOTIDE SEQUENCE [LARGE SCALE GENOMIC DNA]</scope>
</reference>
<keyword evidence="2" id="KW-1185">Reference proteome</keyword>
<name>A0A075ABZ9_OPIVI</name>
<dbReference type="AlphaFoldDB" id="A0A075ABZ9"/>
<gene>
    <name evidence="1" type="ORF">T265_07289</name>
</gene>